<dbReference type="InterPro" id="IPR016024">
    <property type="entry name" value="ARM-type_fold"/>
</dbReference>
<dbReference type="STRING" id="5722.A2G5H7"/>
<feature type="domain" description="Protein kinase" evidence="5">
    <location>
        <begin position="23"/>
        <end position="287"/>
    </location>
</feature>
<dbReference type="SUPFAM" id="SSF48371">
    <property type="entry name" value="ARM repeat"/>
    <property type="match status" value="1"/>
</dbReference>
<keyword evidence="3 4" id="KW-0067">ATP-binding</keyword>
<dbReference type="InterPro" id="IPR051681">
    <property type="entry name" value="Ser/Thr_Kinases-Pseudokinases"/>
</dbReference>
<dbReference type="AlphaFoldDB" id="A2G5H7"/>
<sequence length="803" mass="90453">MDCTSIQDLGQRIPQYLIHFSDFNILKTIGRGGFGEVYMAEHRGTGIICALKKLTVNEQEFLESHQKYFIREVYILSKTQHPFLLQLLGFSVEFPYCIATEFINNGSLYDALHHKRGCPNLSGTNLTIIALVSAMALQSLHKKNIMHRDIKTLNVLLDDKCLPHICDFGISREDNAEEIEEASLVTGDIGTPNWMAPELFGQTHYDNRVDIYAFGIMLWEMLTGEVPYAGKQPFVIMQLVTSSVRPKIPPNTPRPLATLISTCWAQDPNDRVDFGKIAKAFEKHKVEYPGTNPEEVDKFIKDWKAGVYQNTQILGQPQQRPQQKVPQAKPADGLSQLLTNPFDPNFEFAAIQAIQQGALPTFIQLLQLVFTAFQQIQPEITSRLLKALAQLFTTNVRCAEIFIQATAFVNLPYTIPGAAEACNELVEALFQHDQSKITHQLLEFALGLCQSYPTTSLNCLANYISNPNAQFAEEMVRYMIFYADYFKKAENADLYIDTLFFYASTVPNYPYLQNIGQAFVSFLSSGSEKAIETAYRALTEMPIPGVSVPADTLIAHMRFPSLVLPALLYITTMPDSLKISHNLISSIVEHAQQEPLAVYVLCLFAEREDTARELISAWDKWLNTPMIAVADSMRIFLSCMCNLSVRQNLLSITSLALFFKIVIESNDSELLEMIQPTLRKLDVGDDFCNQCKSTSFLKVLLQNSLQQGSWPMLITGLQLVEMLARKFFLPDYLEYVPYALNVIQQGGGVQNTSICVSLIFSITGFPESHETMKTFGLKETLNQNYLSADLMQYANAIFQRLGI</sequence>
<dbReference type="Pfam" id="PF07714">
    <property type="entry name" value="PK_Tyr_Ser-Thr"/>
    <property type="match status" value="1"/>
</dbReference>
<dbReference type="SUPFAM" id="SSF56112">
    <property type="entry name" value="Protein kinase-like (PK-like)"/>
    <property type="match status" value="1"/>
</dbReference>
<dbReference type="OrthoDB" id="4062651at2759"/>
<dbReference type="KEGG" id="tva:4745243"/>
<protein>
    <submittedName>
        <fullName evidence="6">TKL family protein kinase</fullName>
    </submittedName>
</protein>
<keyword evidence="7" id="KW-1185">Reference proteome</keyword>
<dbReference type="InParanoid" id="A2G5H7"/>
<dbReference type="SMART" id="SM00220">
    <property type="entry name" value="S_TKc"/>
    <property type="match status" value="1"/>
</dbReference>
<dbReference type="InterPro" id="IPR001245">
    <property type="entry name" value="Ser-Thr/Tyr_kinase_cat_dom"/>
</dbReference>
<dbReference type="PROSITE" id="PS00108">
    <property type="entry name" value="PROTEIN_KINASE_ST"/>
    <property type="match status" value="1"/>
</dbReference>
<evidence type="ECO:0000256" key="1">
    <source>
        <dbReference type="ARBA" id="ARBA00022527"/>
    </source>
</evidence>
<evidence type="ECO:0000256" key="4">
    <source>
        <dbReference type="PROSITE-ProRule" id="PRU10141"/>
    </source>
</evidence>
<proteinExistence type="predicted"/>
<dbReference type="SMR" id="A2G5H7"/>
<dbReference type="InterPro" id="IPR008271">
    <property type="entry name" value="Ser/Thr_kinase_AS"/>
</dbReference>
<evidence type="ECO:0000313" key="7">
    <source>
        <dbReference type="Proteomes" id="UP000001542"/>
    </source>
</evidence>
<dbReference type="eggNOG" id="KOG0192">
    <property type="taxonomic scope" value="Eukaryota"/>
</dbReference>
<accession>A2G5H7</accession>
<dbReference type="VEuPathDB" id="TrichDB:TVAGG3_0063740"/>
<keyword evidence="6" id="KW-0808">Transferase</keyword>
<dbReference type="PANTHER" id="PTHR44329">
    <property type="entry name" value="SERINE/THREONINE-PROTEIN KINASE TNNI3K-RELATED"/>
    <property type="match status" value="1"/>
</dbReference>
<dbReference type="GO" id="GO:0007165">
    <property type="term" value="P:signal transduction"/>
    <property type="evidence" value="ECO:0000318"/>
    <property type="project" value="GO_Central"/>
</dbReference>
<keyword evidence="1" id="KW-0723">Serine/threonine-protein kinase</keyword>
<dbReference type="GO" id="GO:0005524">
    <property type="term" value="F:ATP binding"/>
    <property type="evidence" value="ECO:0007669"/>
    <property type="project" value="UniProtKB-UniRule"/>
</dbReference>
<dbReference type="EMBL" id="DS114427">
    <property type="protein sequence ID" value="EAX87588.1"/>
    <property type="molecule type" value="Genomic_DNA"/>
</dbReference>
<keyword evidence="2 4" id="KW-0547">Nucleotide-binding</keyword>
<dbReference type="InterPro" id="IPR000719">
    <property type="entry name" value="Prot_kinase_dom"/>
</dbReference>
<evidence type="ECO:0000259" key="5">
    <source>
        <dbReference type="PROSITE" id="PS50011"/>
    </source>
</evidence>
<dbReference type="PRINTS" id="PR00109">
    <property type="entry name" value="TYRKINASE"/>
</dbReference>
<dbReference type="GO" id="GO:0004674">
    <property type="term" value="F:protein serine/threonine kinase activity"/>
    <property type="evidence" value="ECO:0007669"/>
    <property type="project" value="UniProtKB-KW"/>
</dbReference>
<dbReference type="RefSeq" id="XP_001300518.1">
    <property type="nucleotide sequence ID" value="XM_001300517.1"/>
</dbReference>
<dbReference type="InterPro" id="IPR011989">
    <property type="entry name" value="ARM-like"/>
</dbReference>
<dbReference type="PANTHER" id="PTHR44329:SF214">
    <property type="entry name" value="PROTEIN KINASE DOMAIN-CONTAINING PROTEIN"/>
    <property type="match status" value="1"/>
</dbReference>
<dbReference type="CDD" id="cd13999">
    <property type="entry name" value="STKc_MAP3K-like"/>
    <property type="match status" value="1"/>
</dbReference>
<dbReference type="PROSITE" id="PS50011">
    <property type="entry name" value="PROTEIN_KINASE_DOM"/>
    <property type="match status" value="1"/>
</dbReference>
<dbReference type="PROSITE" id="PS00107">
    <property type="entry name" value="PROTEIN_KINASE_ATP"/>
    <property type="match status" value="1"/>
</dbReference>
<reference evidence="6" key="1">
    <citation type="submission" date="2006-10" db="EMBL/GenBank/DDBJ databases">
        <authorList>
            <person name="Amadeo P."/>
            <person name="Zhao Q."/>
            <person name="Wortman J."/>
            <person name="Fraser-Liggett C."/>
            <person name="Carlton J."/>
        </authorList>
    </citation>
    <scope>NUCLEOTIDE SEQUENCE</scope>
    <source>
        <strain evidence="6">G3</strain>
    </source>
</reference>
<dbReference type="Proteomes" id="UP000001542">
    <property type="component" value="Unassembled WGS sequence"/>
</dbReference>
<organism evidence="6 7">
    <name type="scientific">Trichomonas vaginalis (strain ATCC PRA-98 / G3)</name>
    <dbReference type="NCBI Taxonomy" id="412133"/>
    <lineage>
        <taxon>Eukaryota</taxon>
        <taxon>Metamonada</taxon>
        <taxon>Parabasalia</taxon>
        <taxon>Trichomonadida</taxon>
        <taxon>Trichomonadidae</taxon>
        <taxon>Trichomonas</taxon>
    </lineage>
</organism>
<feature type="binding site" evidence="4">
    <location>
        <position position="52"/>
    </location>
    <ligand>
        <name>ATP</name>
        <dbReference type="ChEBI" id="CHEBI:30616"/>
    </ligand>
</feature>
<evidence type="ECO:0000313" key="6">
    <source>
        <dbReference type="EMBL" id="EAX87588.1"/>
    </source>
</evidence>
<dbReference type="InterPro" id="IPR017441">
    <property type="entry name" value="Protein_kinase_ATP_BS"/>
</dbReference>
<keyword evidence="6" id="KW-0418">Kinase</keyword>
<dbReference type="Gene3D" id="1.25.10.10">
    <property type="entry name" value="Leucine-rich Repeat Variant"/>
    <property type="match status" value="1"/>
</dbReference>
<dbReference type="GO" id="GO:0004672">
    <property type="term" value="F:protein kinase activity"/>
    <property type="evidence" value="ECO:0000318"/>
    <property type="project" value="GO_Central"/>
</dbReference>
<gene>
    <name evidence="6" type="ORF">TVAG_493660</name>
</gene>
<dbReference type="VEuPathDB" id="TrichDB:TVAG_493660"/>
<evidence type="ECO:0000256" key="3">
    <source>
        <dbReference type="ARBA" id="ARBA00022840"/>
    </source>
</evidence>
<dbReference type="GO" id="GO:0005737">
    <property type="term" value="C:cytoplasm"/>
    <property type="evidence" value="ECO:0000318"/>
    <property type="project" value="GO_Central"/>
</dbReference>
<dbReference type="Gene3D" id="1.10.510.10">
    <property type="entry name" value="Transferase(Phosphotransferase) domain 1"/>
    <property type="match status" value="1"/>
</dbReference>
<dbReference type="InterPro" id="IPR011009">
    <property type="entry name" value="Kinase-like_dom_sf"/>
</dbReference>
<evidence type="ECO:0000256" key="2">
    <source>
        <dbReference type="ARBA" id="ARBA00022741"/>
    </source>
</evidence>
<name>A2G5H7_TRIV3</name>
<reference evidence="6" key="2">
    <citation type="journal article" date="2007" name="Science">
        <title>Draft genome sequence of the sexually transmitted pathogen Trichomonas vaginalis.</title>
        <authorList>
            <person name="Carlton J.M."/>
            <person name="Hirt R.P."/>
            <person name="Silva J.C."/>
            <person name="Delcher A.L."/>
            <person name="Schatz M."/>
            <person name="Zhao Q."/>
            <person name="Wortman J.R."/>
            <person name="Bidwell S.L."/>
            <person name="Alsmark U.C.M."/>
            <person name="Besteiro S."/>
            <person name="Sicheritz-Ponten T."/>
            <person name="Noel C.J."/>
            <person name="Dacks J.B."/>
            <person name="Foster P.G."/>
            <person name="Simillion C."/>
            <person name="Van de Peer Y."/>
            <person name="Miranda-Saavedra D."/>
            <person name="Barton G.J."/>
            <person name="Westrop G.D."/>
            <person name="Mueller S."/>
            <person name="Dessi D."/>
            <person name="Fiori P.L."/>
            <person name="Ren Q."/>
            <person name="Paulsen I."/>
            <person name="Zhang H."/>
            <person name="Bastida-Corcuera F.D."/>
            <person name="Simoes-Barbosa A."/>
            <person name="Brown M.T."/>
            <person name="Hayes R.D."/>
            <person name="Mukherjee M."/>
            <person name="Okumura C.Y."/>
            <person name="Schneider R."/>
            <person name="Smith A.J."/>
            <person name="Vanacova S."/>
            <person name="Villalvazo M."/>
            <person name="Haas B.J."/>
            <person name="Pertea M."/>
            <person name="Feldblyum T.V."/>
            <person name="Utterback T.R."/>
            <person name="Shu C.L."/>
            <person name="Osoegawa K."/>
            <person name="de Jong P.J."/>
            <person name="Hrdy I."/>
            <person name="Horvathova L."/>
            <person name="Zubacova Z."/>
            <person name="Dolezal P."/>
            <person name="Malik S.B."/>
            <person name="Logsdon J.M. Jr."/>
            <person name="Henze K."/>
            <person name="Gupta A."/>
            <person name="Wang C.C."/>
            <person name="Dunne R.L."/>
            <person name="Upcroft J.A."/>
            <person name="Upcroft P."/>
            <person name="White O."/>
            <person name="Salzberg S.L."/>
            <person name="Tang P."/>
            <person name="Chiu C.-H."/>
            <person name="Lee Y.-S."/>
            <person name="Embley T.M."/>
            <person name="Coombs G.H."/>
            <person name="Mottram J.C."/>
            <person name="Tachezy J."/>
            <person name="Fraser-Liggett C.M."/>
            <person name="Johnson P.J."/>
        </authorList>
    </citation>
    <scope>NUCLEOTIDE SEQUENCE [LARGE SCALE GENOMIC DNA]</scope>
    <source>
        <strain evidence="6">G3</strain>
    </source>
</reference>